<proteinExistence type="inferred from homology"/>
<gene>
    <name evidence="7" type="ORF">COX90_00730</name>
</gene>
<evidence type="ECO:0000256" key="6">
    <source>
        <dbReference type="ARBA" id="ARBA00023316"/>
    </source>
</evidence>
<comment type="caution">
    <text evidence="7">The sequence shown here is derived from an EMBL/GenBank/DDBJ whole genome shotgun (WGS) entry which is preliminary data.</text>
</comment>
<dbReference type="GO" id="GO:0009252">
    <property type="term" value="P:peptidoglycan biosynthetic process"/>
    <property type="evidence" value="ECO:0007669"/>
    <property type="project" value="UniProtKB-KW"/>
</dbReference>
<evidence type="ECO:0000256" key="4">
    <source>
        <dbReference type="ARBA" id="ARBA00022984"/>
    </source>
</evidence>
<dbReference type="Pfam" id="PF02388">
    <property type="entry name" value="FemAB"/>
    <property type="match status" value="1"/>
</dbReference>
<dbReference type="PROSITE" id="PS51191">
    <property type="entry name" value="FEMABX"/>
    <property type="match status" value="1"/>
</dbReference>
<protein>
    <recommendedName>
        <fullName evidence="9">Methicillin resistance protein</fullName>
    </recommendedName>
</protein>
<evidence type="ECO:0000313" key="7">
    <source>
        <dbReference type="EMBL" id="PIZ89184.1"/>
    </source>
</evidence>
<dbReference type="AlphaFoldDB" id="A0A2M7UYX7"/>
<keyword evidence="6" id="KW-0961">Cell wall biogenesis/degradation</keyword>
<dbReference type="GO" id="GO:0008360">
    <property type="term" value="P:regulation of cell shape"/>
    <property type="evidence" value="ECO:0007669"/>
    <property type="project" value="UniProtKB-KW"/>
</dbReference>
<dbReference type="InterPro" id="IPR003447">
    <property type="entry name" value="FEMABX"/>
</dbReference>
<dbReference type="Gene3D" id="3.40.630.30">
    <property type="match status" value="2"/>
</dbReference>
<dbReference type="SUPFAM" id="SSF55729">
    <property type="entry name" value="Acyl-CoA N-acyltransferases (Nat)"/>
    <property type="match status" value="1"/>
</dbReference>
<keyword evidence="3" id="KW-0133">Cell shape</keyword>
<keyword evidence="5" id="KW-0012">Acyltransferase</keyword>
<evidence type="ECO:0008006" key="9">
    <source>
        <dbReference type="Google" id="ProtNLM"/>
    </source>
</evidence>
<dbReference type="PANTHER" id="PTHR36174:SF1">
    <property type="entry name" value="LIPID II:GLYCINE GLYCYLTRANSFERASE"/>
    <property type="match status" value="1"/>
</dbReference>
<evidence type="ECO:0000256" key="5">
    <source>
        <dbReference type="ARBA" id="ARBA00023315"/>
    </source>
</evidence>
<sequence length="385" mass="44767">MLEIKEIKEKNIWENFLLQCEEKTFLQSWGWGEFQKMMGNKIWRMGIFEIANGKLQIEDLIGVALVIKIAAKRGTFLFVPHAPTVALAKVGAPSVALPVRRLGLRSRSYFGEGGSFSEGGAKEGGPVNRKEVLNVLLTKLKEIAKEEKASFIRISPIWQRNQENEQVFKKLNFRNSPIHMHAEVTWDLDISVPEGELLKKMRETTRYLIRRAPRDGVKIIQSKDVQDLGKFNKIYQETVDRHHFVPFSEDYLKKEFSAFLPDDQVSIFLAEYKGEVISAAMIIFWSGIGFYHQGASSLKYPKIPASYYLQWEAIREARKRECRLYNFWGIAPDENSKHPWRGLTLFKMGFGGYKKEYVKTQDYPLSFKYWPIFFFEKIRKAKRAL</sequence>
<comment type="similarity">
    <text evidence="1">Belongs to the FemABX family.</text>
</comment>
<dbReference type="EMBL" id="PFPB01000016">
    <property type="protein sequence ID" value="PIZ89184.1"/>
    <property type="molecule type" value="Genomic_DNA"/>
</dbReference>
<keyword evidence="4" id="KW-0573">Peptidoglycan synthesis</keyword>
<dbReference type="Proteomes" id="UP000230760">
    <property type="component" value="Unassembled WGS sequence"/>
</dbReference>
<dbReference type="PANTHER" id="PTHR36174">
    <property type="entry name" value="LIPID II:GLYCINE GLYCYLTRANSFERASE"/>
    <property type="match status" value="1"/>
</dbReference>
<dbReference type="InterPro" id="IPR050644">
    <property type="entry name" value="PG_Glycine_Bridge_Synth"/>
</dbReference>
<keyword evidence="2" id="KW-0808">Transferase</keyword>
<dbReference type="InterPro" id="IPR016181">
    <property type="entry name" value="Acyl_CoA_acyltransferase"/>
</dbReference>
<name>A0A2M7UYX7_9BACT</name>
<dbReference type="GO" id="GO:0016755">
    <property type="term" value="F:aminoacyltransferase activity"/>
    <property type="evidence" value="ECO:0007669"/>
    <property type="project" value="InterPro"/>
</dbReference>
<evidence type="ECO:0000256" key="2">
    <source>
        <dbReference type="ARBA" id="ARBA00022679"/>
    </source>
</evidence>
<accession>A0A2M7UYX7</accession>
<evidence type="ECO:0000256" key="3">
    <source>
        <dbReference type="ARBA" id="ARBA00022960"/>
    </source>
</evidence>
<evidence type="ECO:0000313" key="8">
    <source>
        <dbReference type="Proteomes" id="UP000230760"/>
    </source>
</evidence>
<reference evidence="8" key="1">
    <citation type="submission" date="2017-09" db="EMBL/GenBank/DDBJ databases">
        <title>Depth-based differentiation of microbial function through sediment-hosted aquifers and enrichment of novel symbionts in the deep terrestrial subsurface.</title>
        <authorList>
            <person name="Probst A.J."/>
            <person name="Ladd B."/>
            <person name="Jarett J.K."/>
            <person name="Geller-Mcgrath D.E."/>
            <person name="Sieber C.M.K."/>
            <person name="Emerson J.B."/>
            <person name="Anantharaman K."/>
            <person name="Thomas B.C."/>
            <person name="Malmstrom R."/>
            <person name="Stieglmeier M."/>
            <person name="Klingl A."/>
            <person name="Woyke T."/>
            <person name="Ryan C.M."/>
            <person name="Banfield J.F."/>
        </authorList>
    </citation>
    <scope>NUCLEOTIDE SEQUENCE [LARGE SCALE GENOMIC DNA]</scope>
</reference>
<dbReference type="GO" id="GO:0071555">
    <property type="term" value="P:cell wall organization"/>
    <property type="evidence" value="ECO:0007669"/>
    <property type="project" value="UniProtKB-KW"/>
</dbReference>
<organism evidence="7 8">
    <name type="scientific">Candidatus Nealsonbacteria bacterium CG_4_10_14_0_2_um_filter_38_17</name>
    <dbReference type="NCBI Taxonomy" id="1974680"/>
    <lineage>
        <taxon>Bacteria</taxon>
        <taxon>Candidatus Nealsoniibacteriota</taxon>
    </lineage>
</organism>
<evidence type="ECO:0000256" key="1">
    <source>
        <dbReference type="ARBA" id="ARBA00009943"/>
    </source>
</evidence>